<name>A0ABT5K9D3_9BURK</name>
<reference evidence="1 2" key="1">
    <citation type="submission" date="2022-10" db="EMBL/GenBank/DDBJ databases">
        <title>Paucibacter sp. hw1 Genome sequencing.</title>
        <authorList>
            <person name="Park S."/>
        </authorList>
    </citation>
    <scope>NUCLEOTIDE SEQUENCE [LARGE SCALE GENOMIC DNA]</scope>
    <source>
        <strain evidence="2">hw1</strain>
    </source>
</reference>
<dbReference type="InterPro" id="IPR014347">
    <property type="entry name" value="Tautomerase/MIF_sf"/>
</dbReference>
<evidence type="ECO:0000313" key="2">
    <source>
        <dbReference type="Proteomes" id="UP001221189"/>
    </source>
</evidence>
<dbReference type="PANTHER" id="PTHR35530">
    <property type="entry name" value="TAUTOMERASE-RELATED"/>
    <property type="match status" value="1"/>
</dbReference>
<protein>
    <submittedName>
        <fullName evidence="1">4-oxalocrotonate tautomerase family protein</fullName>
    </submittedName>
</protein>
<dbReference type="Gene3D" id="3.30.429.10">
    <property type="entry name" value="Macrophage Migration Inhibitory Factor"/>
    <property type="match status" value="2"/>
</dbReference>
<accession>A0ABT5K9D3</accession>
<evidence type="ECO:0000313" key="1">
    <source>
        <dbReference type="EMBL" id="MDC8770438.1"/>
    </source>
</evidence>
<dbReference type="SUPFAM" id="SSF55331">
    <property type="entry name" value="Tautomerase/MIF"/>
    <property type="match status" value="1"/>
</dbReference>
<organism evidence="1 2">
    <name type="scientific">Roseateles albus</name>
    <dbReference type="NCBI Taxonomy" id="2987525"/>
    <lineage>
        <taxon>Bacteria</taxon>
        <taxon>Pseudomonadati</taxon>
        <taxon>Pseudomonadota</taxon>
        <taxon>Betaproteobacteria</taxon>
        <taxon>Burkholderiales</taxon>
        <taxon>Sphaerotilaceae</taxon>
        <taxon>Roseateles</taxon>
    </lineage>
</organism>
<dbReference type="PANTHER" id="PTHR35530:SF1">
    <property type="entry name" value="2-HYDROXYMUCONATE TAUTOMERASE"/>
    <property type="match status" value="1"/>
</dbReference>
<dbReference type="EMBL" id="JAQQXT010000001">
    <property type="protein sequence ID" value="MDC8770438.1"/>
    <property type="molecule type" value="Genomic_DNA"/>
</dbReference>
<dbReference type="RefSeq" id="WP_273598876.1">
    <property type="nucleotide sequence ID" value="NZ_JAQQXT010000001.1"/>
</dbReference>
<keyword evidence="2" id="KW-1185">Reference proteome</keyword>
<gene>
    <name evidence="1" type="ORF">PRZ03_02555</name>
</gene>
<sequence length="136" mass="14284">MPYLHLSLCPAPGADPSLRDLAANLTDLTAEHLAKDPALTAVRIELVPATHWFIGARSLAADTLASYQLQIQVTAGTNTAAQISAYLAAVHAAMGVALGRLHPTSYCVVQQVPADAWGYGGQSQAARRLSIEPAQL</sequence>
<proteinExistence type="predicted"/>
<dbReference type="Proteomes" id="UP001221189">
    <property type="component" value="Unassembled WGS sequence"/>
</dbReference>
<comment type="caution">
    <text evidence="1">The sequence shown here is derived from an EMBL/GenBank/DDBJ whole genome shotgun (WGS) entry which is preliminary data.</text>
</comment>